<proteinExistence type="predicted"/>
<sequence>MAALASGKIHFDKTYRIFVKYCVPSAPYSNDTARSIQVLTHGAALDHSYWDFGPGYSYQHAAAAAGLATISYDRLGIGKSDIPDPLFEVNSMSTLEILHGLNSVVRSGGLGRHYNKIIGVGHSLGSAVTQTIPAKFPLDFDAIILTGFVSTPPPTITAGALGFLKANDNPRLGHLPDGYILPGVPTGVHLSFFKYPNFDPAILEESVNRMQTQALGELLAAPGIIDEVDLSSLKNYSSPVLIVNGENDFSACGFSCVTPRDMTKDTLKDGWPAADPILSDTMVHAGLGHNLNTHLSAEAVYNGMIGWVQKVESS</sequence>
<evidence type="ECO:0000313" key="2">
    <source>
        <dbReference type="Proteomes" id="UP000805649"/>
    </source>
</evidence>
<reference evidence="1 2" key="1">
    <citation type="journal article" date="2020" name="Phytopathology">
        <title>Genome Sequence Resources of Colletotrichum truncatum, C. plurivorum, C. musicola, and C. sojae: Four Species Pathogenic to Soybean (Glycine max).</title>
        <authorList>
            <person name="Rogerio F."/>
            <person name="Boufleur T.R."/>
            <person name="Ciampi-Guillardi M."/>
            <person name="Sukno S.A."/>
            <person name="Thon M.R."/>
            <person name="Massola Junior N.S."/>
            <person name="Baroncelli R."/>
        </authorList>
    </citation>
    <scope>NUCLEOTIDE SEQUENCE [LARGE SCALE GENOMIC DNA]</scope>
    <source>
        <strain evidence="1 2">CMES1059</strain>
    </source>
</reference>
<evidence type="ECO:0000313" key="1">
    <source>
        <dbReference type="EMBL" id="KAL0937533.1"/>
    </source>
</evidence>
<accession>A0ACC3Z0D6</accession>
<dbReference type="Proteomes" id="UP000805649">
    <property type="component" value="Unassembled WGS sequence"/>
</dbReference>
<gene>
    <name evidence="1" type="ORF">CTRU02_207264</name>
</gene>
<name>A0ACC3Z0D6_COLTU</name>
<keyword evidence="2" id="KW-1185">Reference proteome</keyword>
<dbReference type="EMBL" id="VUJX02000004">
    <property type="protein sequence ID" value="KAL0937533.1"/>
    <property type="molecule type" value="Genomic_DNA"/>
</dbReference>
<protein>
    <submittedName>
        <fullName evidence="1">Uncharacterized protein</fullName>
    </submittedName>
</protein>
<comment type="caution">
    <text evidence="1">The sequence shown here is derived from an EMBL/GenBank/DDBJ whole genome shotgun (WGS) entry which is preliminary data.</text>
</comment>
<organism evidence="1 2">
    <name type="scientific">Colletotrichum truncatum</name>
    <name type="common">Anthracnose fungus</name>
    <name type="synonym">Colletotrichum capsici</name>
    <dbReference type="NCBI Taxonomy" id="5467"/>
    <lineage>
        <taxon>Eukaryota</taxon>
        <taxon>Fungi</taxon>
        <taxon>Dikarya</taxon>
        <taxon>Ascomycota</taxon>
        <taxon>Pezizomycotina</taxon>
        <taxon>Sordariomycetes</taxon>
        <taxon>Hypocreomycetidae</taxon>
        <taxon>Glomerellales</taxon>
        <taxon>Glomerellaceae</taxon>
        <taxon>Colletotrichum</taxon>
        <taxon>Colletotrichum truncatum species complex</taxon>
    </lineage>
</organism>